<dbReference type="KEGG" id="cme:CYME_CMA007C"/>
<keyword evidence="10" id="KW-1185">Reference proteome</keyword>
<evidence type="ECO:0000259" key="8">
    <source>
        <dbReference type="SMART" id="SM00971"/>
    </source>
</evidence>
<dbReference type="GeneID" id="16992105"/>
<dbReference type="InterPro" id="IPR045304">
    <property type="entry name" value="LbH_SAT"/>
</dbReference>
<comment type="pathway">
    <text evidence="1">Amino-acid biosynthesis; L-cysteine biosynthesis; L-cysteine from L-serine: step 1/2.</text>
</comment>
<dbReference type="OrthoDB" id="25818at2759"/>
<evidence type="ECO:0000313" key="10">
    <source>
        <dbReference type="Proteomes" id="UP000007014"/>
    </source>
</evidence>
<keyword evidence="5" id="KW-0808">Transferase</keyword>
<evidence type="ECO:0000256" key="2">
    <source>
        <dbReference type="ARBA" id="ARBA00007274"/>
    </source>
</evidence>
<name>A0A125YG49_CYAM1</name>
<evidence type="ECO:0000256" key="3">
    <source>
        <dbReference type="ARBA" id="ARBA00013266"/>
    </source>
</evidence>
<keyword evidence="4" id="KW-0028">Amino-acid biosynthesis</keyword>
<reference evidence="9 10" key="2">
    <citation type="journal article" date="2007" name="BMC Biol.">
        <title>A 100%-complete sequence reveals unusually simple genomic features in the hot-spring red alga Cyanidioschyzon merolae.</title>
        <authorList>
            <person name="Nozaki H."/>
            <person name="Takano H."/>
            <person name="Misumi O."/>
            <person name="Terasawa K."/>
            <person name="Matsuzaki M."/>
            <person name="Maruyama S."/>
            <person name="Nishida K."/>
            <person name="Yagisawa F."/>
            <person name="Yoshida Y."/>
            <person name="Fujiwara T."/>
            <person name="Takio S."/>
            <person name="Tamura K."/>
            <person name="Chung S.J."/>
            <person name="Nakamura S."/>
            <person name="Kuroiwa H."/>
            <person name="Tanaka K."/>
            <person name="Sato N."/>
            <person name="Kuroiwa T."/>
        </authorList>
    </citation>
    <scope>NUCLEOTIDE SEQUENCE [LARGE SCALE GENOMIC DNA]</scope>
    <source>
        <strain evidence="9 10">10D</strain>
    </source>
</reference>
<gene>
    <name evidence="9" type="ORF">CYME_CMA007C</name>
</gene>
<dbReference type="FunFam" id="2.160.10.10:FF:000002">
    <property type="entry name" value="Serine acetyltransferase"/>
    <property type="match status" value="1"/>
</dbReference>
<dbReference type="InterPro" id="IPR011004">
    <property type="entry name" value="Trimer_LpxA-like_sf"/>
</dbReference>
<evidence type="ECO:0000256" key="7">
    <source>
        <dbReference type="SAM" id="MobiDB-lite"/>
    </source>
</evidence>
<evidence type="ECO:0000256" key="4">
    <source>
        <dbReference type="ARBA" id="ARBA00022605"/>
    </source>
</evidence>
<evidence type="ECO:0000313" key="9">
    <source>
        <dbReference type="EMBL" id="BAM78731.1"/>
    </source>
</evidence>
<keyword evidence="6" id="KW-0012">Acyltransferase</keyword>
<dbReference type="Pfam" id="PF06426">
    <property type="entry name" value="SATase_N"/>
    <property type="match status" value="1"/>
</dbReference>
<dbReference type="SUPFAM" id="SSF51161">
    <property type="entry name" value="Trimeric LpxA-like enzymes"/>
    <property type="match status" value="1"/>
</dbReference>
<proteinExistence type="inferred from homology"/>
<evidence type="ECO:0000256" key="1">
    <source>
        <dbReference type="ARBA" id="ARBA00004876"/>
    </source>
</evidence>
<dbReference type="STRING" id="280699.A0A125YG49"/>
<dbReference type="InterPro" id="IPR042122">
    <property type="entry name" value="Ser_AcTrfase_N_sf"/>
</dbReference>
<dbReference type="Pfam" id="PF00132">
    <property type="entry name" value="Hexapep"/>
    <property type="match status" value="1"/>
</dbReference>
<dbReference type="GO" id="GO:0005737">
    <property type="term" value="C:cytoplasm"/>
    <property type="evidence" value="ECO:0007669"/>
    <property type="project" value="InterPro"/>
</dbReference>
<evidence type="ECO:0000256" key="5">
    <source>
        <dbReference type="ARBA" id="ARBA00022679"/>
    </source>
</evidence>
<feature type="domain" description="Serine acetyltransferase N-terminal" evidence="8">
    <location>
        <begin position="117"/>
        <end position="221"/>
    </location>
</feature>
<dbReference type="InterPro" id="IPR001451">
    <property type="entry name" value="Hexapep"/>
</dbReference>
<dbReference type="PANTHER" id="PTHR42811">
    <property type="entry name" value="SERINE ACETYLTRANSFERASE"/>
    <property type="match status" value="1"/>
</dbReference>
<accession>A0A125YG49</accession>
<feature type="region of interest" description="Disordered" evidence="7">
    <location>
        <begin position="380"/>
        <end position="402"/>
    </location>
</feature>
<dbReference type="InterPro" id="IPR005881">
    <property type="entry name" value="Ser_O-AcTrfase"/>
</dbReference>
<dbReference type="InterPro" id="IPR010493">
    <property type="entry name" value="Ser_AcTrfase_N"/>
</dbReference>
<dbReference type="UniPathway" id="UPA00136">
    <property type="reaction ID" value="UER00199"/>
</dbReference>
<dbReference type="GO" id="GO:0006535">
    <property type="term" value="P:cysteine biosynthetic process from serine"/>
    <property type="evidence" value="ECO:0007669"/>
    <property type="project" value="InterPro"/>
</dbReference>
<protein>
    <recommendedName>
        <fullName evidence="3">serine O-acetyltransferase</fullName>
        <ecNumber evidence="3">2.3.1.30</ecNumber>
    </recommendedName>
</protein>
<reference evidence="9 10" key="1">
    <citation type="journal article" date="2004" name="Nature">
        <title>Genome sequence of the ultrasmall unicellular red alga Cyanidioschyzon merolae 10D.</title>
        <authorList>
            <person name="Matsuzaki M."/>
            <person name="Misumi O."/>
            <person name="Shin-i T."/>
            <person name="Maruyama S."/>
            <person name="Takahara M."/>
            <person name="Miyagishima S."/>
            <person name="Mori T."/>
            <person name="Nishida K."/>
            <person name="Yagisawa F."/>
            <person name="Nishida K."/>
            <person name="Yoshida Y."/>
            <person name="Nishimura Y."/>
            <person name="Nakao S."/>
            <person name="Kobayashi T."/>
            <person name="Momoyama Y."/>
            <person name="Higashiyama T."/>
            <person name="Minoda A."/>
            <person name="Sano M."/>
            <person name="Nomoto H."/>
            <person name="Oishi K."/>
            <person name="Hayashi H."/>
            <person name="Ohta F."/>
            <person name="Nishizaka S."/>
            <person name="Haga S."/>
            <person name="Miura S."/>
            <person name="Morishita T."/>
            <person name="Kabeya Y."/>
            <person name="Terasawa K."/>
            <person name="Suzuki Y."/>
            <person name="Ishii Y."/>
            <person name="Asakawa S."/>
            <person name="Takano H."/>
            <person name="Ohta N."/>
            <person name="Kuroiwa H."/>
            <person name="Tanaka K."/>
            <person name="Shimizu N."/>
            <person name="Sugano S."/>
            <person name="Sato N."/>
            <person name="Nozaki H."/>
            <person name="Ogasawara N."/>
            <person name="Kohara Y."/>
            <person name="Kuroiwa T."/>
        </authorList>
    </citation>
    <scope>NUCLEOTIDE SEQUENCE [LARGE SCALE GENOMIC DNA]</scope>
    <source>
        <strain evidence="9 10">10D</strain>
    </source>
</reference>
<dbReference type="Gene3D" id="2.160.10.10">
    <property type="entry name" value="Hexapeptide repeat proteins"/>
    <property type="match status" value="1"/>
</dbReference>
<dbReference type="EMBL" id="AP006483">
    <property type="protein sequence ID" value="BAM78731.1"/>
    <property type="molecule type" value="Genomic_DNA"/>
</dbReference>
<dbReference type="Proteomes" id="UP000007014">
    <property type="component" value="Chromosome 1"/>
</dbReference>
<dbReference type="GO" id="GO:0009001">
    <property type="term" value="F:serine O-acetyltransferase activity"/>
    <property type="evidence" value="ECO:0007669"/>
    <property type="project" value="UniProtKB-EC"/>
</dbReference>
<comment type="similarity">
    <text evidence="2">Belongs to the transferase hexapeptide repeat family.</text>
</comment>
<dbReference type="InterPro" id="IPR053376">
    <property type="entry name" value="Serine_acetyltransferase"/>
</dbReference>
<dbReference type="CDD" id="cd03354">
    <property type="entry name" value="LbH_SAT"/>
    <property type="match status" value="1"/>
</dbReference>
<dbReference type="OMA" id="DVIMHDR"/>
<dbReference type="NCBIfam" id="NF041874">
    <property type="entry name" value="EPS_EpsC"/>
    <property type="match status" value="1"/>
</dbReference>
<dbReference type="EC" id="2.3.1.30" evidence="3"/>
<evidence type="ECO:0000256" key="6">
    <source>
        <dbReference type="ARBA" id="ARBA00023315"/>
    </source>
</evidence>
<dbReference type="RefSeq" id="XP_005535017.1">
    <property type="nucleotide sequence ID" value="XM_005534960.1"/>
</dbReference>
<dbReference type="SMART" id="SM00971">
    <property type="entry name" value="SATase_N"/>
    <property type="match status" value="1"/>
</dbReference>
<organism evidence="9 10">
    <name type="scientific">Cyanidioschyzon merolae (strain NIES-3377 / 10D)</name>
    <name type="common">Unicellular red alga</name>
    <dbReference type="NCBI Taxonomy" id="280699"/>
    <lineage>
        <taxon>Eukaryota</taxon>
        <taxon>Rhodophyta</taxon>
        <taxon>Bangiophyceae</taxon>
        <taxon>Cyanidiales</taxon>
        <taxon>Cyanidiaceae</taxon>
        <taxon>Cyanidioschyzon</taxon>
    </lineage>
</organism>
<dbReference type="AlphaFoldDB" id="A0A125YG49"/>
<dbReference type="NCBIfam" id="TIGR01172">
    <property type="entry name" value="cysE"/>
    <property type="match status" value="1"/>
</dbReference>
<dbReference type="Gene3D" id="1.10.3130.10">
    <property type="entry name" value="serine acetyltransferase, domain 1"/>
    <property type="match status" value="1"/>
</dbReference>
<dbReference type="Gramene" id="CMA007CT">
    <property type="protein sequence ID" value="CMA007CT"/>
    <property type="gene ID" value="CMA007C"/>
</dbReference>
<sequence length="402" mass="43740">MFATTGRLYQTLRVHPSHRALQSVRKRVRSRGQCPLRSARLQHVRGHGRSSNDGVSEARDSAIEHITDTRSETSRSAAVGARVVWPLGSPPQIGGGFGPVISVDDMVRTLTYSSDPVWELVRREAEIGAANEPQLASSLYATVLNHRCLEDTLAFHLANELASPFFQATQYVKLFRDALYQDKSYREAIRADLLAVVRRDPAMKHCVAVLMYSKGYAALQAYRLAHLLWRQDRKVLALFLQSEISKCFAVDIHPAARIGSGVMIDHATGIVIGETAVVGNDVSMLHNVTLGGTGKEAGDRHPKVGRGVLLGAGATVLGNIRIGDGAQITASSVVLKDVPPYTIVSGVPAREVGKLSYPKGVYPAFEMDQRAATAARVHSTNRARQHAEDSNSSTDWYLGDAI</sequence>
<dbReference type="eggNOG" id="KOG4750">
    <property type="taxonomic scope" value="Eukaryota"/>
</dbReference>